<evidence type="ECO:0000313" key="3">
    <source>
        <dbReference type="EMBL" id="KAH9377532.1"/>
    </source>
</evidence>
<comment type="caution">
    <text evidence="3">The sequence shown here is derived from an EMBL/GenBank/DDBJ whole genome shotgun (WGS) entry which is preliminary data.</text>
</comment>
<dbReference type="VEuPathDB" id="VectorBase:HLOH_060369"/>
<feature type="compositionally biased region" description="Low complexity" evidence="2">
    <location>
        <begin position="279"/>
        <end position="288"/>
    </location>
</feature>
<evidence type="ECO:0008006" key="5">
    <source>
        <dbReference type="Google" id="ProtNLM"/>
    </source>
</evidence>
<dbReference type="AlphaFoldDB" id="A0A9J6GTB9"/>
<keyword evidence="1" id="KW-0175">Coiled coil</keyword>
<sequence length="473" mass="52893">MLPYYLVSAFQKYLSCSVSCRVSVATTNLTLARLETSYVKAWHYKQIFDHLEHFFPRISELKIGEAQYAAVAYTTSPEDSVKGVIHNVPSYDSAEDIARSLIYSRNPTALHARRMGKTNSVIIAFAGTKVPYFVYYRGAEYRCFLHKKKHEVCAACGKVGHRMDVCPYPDKSFCGACGLANPMEEHECVVKCALCGKGHPTGDKKCKQRYKTPYVLRQREWLRQQQGLQRQRRGSGVEETRGQKETEHSDAFPPLAPPHNMEGAGRRSRSQSRRRGRQQRSASRSASQKNKMEGSLDAKVSWATAASQGNTARKETSTKKNDTPPLAGEEITRIRQTLELVLKENRQLKAEIAMLKRNQTTAANVTSLTPSPPTANIVCASENTSPPIKRKAADIPQGTAQQQDLLNLENNLVGQINKIGSMVTALADTFTKQQEAWSAKFVAIEDTITRMQQTTSNAGPQRTTKMYMRPLIL</sequence>
<keyword evidence="4" id="KW-1185">Reference proteome</keyword>
<evidence type="ECO:0000256" key="1">
    <source>
        <dbReference type="SAM" id="Coils"/>
    </source>
</evidence>
<dbReference type="OrthoDB" id="6488226at2759"/>
<accession>A0A9J6GTB9</accession>
<organism evidence="3 4">
    <name type="scientific">Haemaphysalis longicornis</name>
    <name type="common">Bush tick</name>
    <dbReference type="NCBI Taxonomy" id="44386"/>
    <lineage>
        <taxon>Eukaryota</taxon>
        <taxon>Metazoa</taxon>
        <taxon>Ecdysozoa</taxon>
        <taxon>Arthropoda</taxon>
        <taxon>Chelicerata</taxon>
        <taxon>Arachnida</taxon>
        <taxon>Acari</taxon>
        <taxon>Parasitiformes</taxon>
        <taxon>Ixodida</taxon>
        <taxon>Ixodoidea</taxon>
        <taxon>Ixodidae</taxon>
        <taxon>Haemaphysalinae</taxon>
        <taxon>Haemaphysalis</taxon>
    </lineage>
</organism>
<proteinExistence type="predicted"/>
<feature type="coiled-coil region" evidence="1">
    <location>
        <begin position="331"/>
        <end position="358"/>
    </location>
</feature>
<feature type="compositionally biased region" description="Basic residues" evidence="2">
    <location>
        <begin position="266"/>
        <end position="278"/>
    </location>
</feature>
<evidence type="ECO:0000256" key="2">
    <source>
        <dbReference type="SAM" id="MobiDB-lite"/>
    </source>
</evidence>
<reference evidence="3 4" key="1">
    <citation type="journal article" date="2020" name="Cell">
        <title>Large-Scale Comparative Analyses of Tick Genomes Elucidate Their Genetic Diversity and Vector Capacities.</title>
        <authorList>
            <consortium name="Tick Genome and Microbiome Consortium (TIGMIC)"/>
            <person name="Jia N."/>
            <person name="Wang J."/>
            <person name="Shi W."/>
            <person name="Du L."/>
            <person name="Sun Y."/>
            <person name="Zhan W."/>
            <person name="Jiang J.F."/>
            <person name="Wang Q."/>
            <person name="Zhang B."/>
            <person name="Ji P."/>
            <person name="Bell-Sakyi L."/>
            <person name="Cui X.M."/>
            <person name="Yuan T.T."/>
            <person name="Jiang B.G."/>
            <person name="Yang W.F."/>
            <person name="Lam T.T."/>
            <person name="Chang Q.C."/>
            <person name="Ding S.J."/>
            <person name="Wang X.J."/>
            <person name="Zhu J.G."/>
            <person name="Ruan X.D."/>
            <person name="Zhao L."/>
            <person name="Wei J.T."/>
            <person name="Ye R.Z."/>
            <person name="Que T.C."/>
            <person name="Du C.H."/>
            <person name="Zhou Y.H."/>
            <person name="Cheng J.X."/>
            <person name="Dai P.F."/>
            <person name="Guo W.B."/>
            <person name="Han X.H."/>
            <person name="Huang E.J."/>
            <person name="Li L.F."/>
            <person name="Wei W."/>
            <person name="Gao Y.C."/>
            <person name="Liu J.Z."/>
            <person name="Shao H.Z."/>
            <person name="Wang X."/>
            <person name="Wang C.C."/>
            <person name="Yang T.C."/>
            <person name="Huo Q.B."/>
            <person name="Li W."/>
            <person name="Chen H.Y."/>
            <person name="Chen S.E."/>
            <person name="Zhou L.G."/>
            <person name="Ni X.B."/>
            <person name="Tian J.H."/>
            <person name="Sheng Y."/>
            <person name="Liu T."/>
            <person name="Pan Y.S."/>
            <person name="Xia L.Y."/>
            <person name="Li J."/>
            <person name="Zhao F."/>
            <person name="Cao W.C."/>
        </authorList>
    </citation>
    <scope>NUCLEOTIDE SEQUENCE [LARGE SCALE GENOMIC DNA]</scope>
    <source>
        <strain evidence="3">HaeL-2018</strain>
    </source>
</reference>
<feature type="compositionally biased region" description="Basic and acidic residues" evidence="2">
    <location>
        <begin position="235"/>
        <end position="250"/>
    </location>
</feature>
<dbReference type="Proteomes" id="UP000821853">
    <property type="component" value="Unassembled WGS sequence"/>
</dbReference>
<dbReference type="EMBL" id="JABSTR010000008">
    <property type="protein sequence ID" value="KAH9377532.1"/>
    <property type="molecule type" value="Genomic_DNA"/>
</dbReference>
<feature type="region of interest" description="Disordered" evidence="2">
    <location>
        <begin position="224"/>
        <end position="329"/>
    </location>
</feature>
<feature type="compositionally biased region" description="Basic and acidic residues" evidence="2">
    <location>
        <begin position="312"/>
        <end position="322"/>
    </location>
</feature>
<protein>
    <recommendedName>
        <fullName evidence="5">CCHC-type domain-containing protein</fullName>
    </recommendedName>
</protein>
<name>A0A9J6GTB9_HAELO</name>
<evidence type="ECO:0000313" key="4">
    <source>
        <dbReference type="Proteomes" id="UP000821853"/>
    </source>
</evidence>
<gene>
    <name evidence="3" type="ORF">HPB48_013043</name>
</gene>